<dbReference type="AlphaFoldDB" id="A0A542EKI3"/>
<protein>
    <submittedName>
        <fullName evidence="2">Antitoxin protein of toxin-antitoxin system</fullName>
    </submittedName>
</protein>
<gene>
    <name evidence="2" type="ORF">FB459_3421</name>
</gene>
<feature type="compositionally biased region" description="Basic and acidic residues" evidence="1">
    <location>
        <begin position="12"/>
        <end position="56"/>
    </location>
</feature>
<comment type="caution">
    <text evidence="2">The sequence shown here is derived from an EMBL/GenBank/DDBJ whole genome shotgun (WGS) entry which is preliminary data.</text>
</comment>
<reference evidence="2 3" key="1">
    <citation type="submission" date="2019-06" db="EMBL/GenBank/DDBJ databases">
        <title>Sequencing the genomes of 1000 actinobacteria strains.</title>
        <authorList>
            <person name="Klenk H.-P."/>
        </authorList>
    </citation>
    <scope>NUCLEOTIDE SEQUENCE [LARGE SCALE GENOMIC DNA]</scope>
    <source>
        <strain evidence="2 3">DSM 19828</strain>
    </source>
</reference>
<evidence type="ECO:0000256" key="1">
    <source>
        <dbReference type="SAM" id="MobiDB-lite"/>
    </source>
</evidence>
<dbReference type="EMBL" id="VFMO01000001">
    <property type="protein sequence ID" value="TQJ15847.1"/>
    <property type="molecule type" value="Genomic_DNA"/>
</dbReference>
<organism evidence="2 3">
    <name type="scientific">Yimella lutea</name>
    <dbReference type="NCBI Taxonomy" id="587872"/>
    <lineage>
        <taxon>Bacteria</taxon>
        <taxon>Bacillati</taxon>
        <taxon>Actinomycetota</taxon>
        <taxon>Actinomycetes</taxon>
        <taxon>Micrococcales</taxon>
        <taxon>Dermacoccaceae</taxon>
        <taxon>Yimella</taxon>
    </lineage>
</organism>
<feature type="compositionally biased region" description="Gly residues" evidence="1">
    <location>
        <begin position="1"/>
        <end position="11"/>
    </location>
</feature>
<dbReference type="InterPro" id="IPR028037">
    <property type="entry name" value="Antitoxin_Rv0909/MT0933"/>
</dbReference>
<dbReference type="Pfam" id="PF14013">
    <property type="entry name" value="MT0933_antitox"/>
    <property type="match status" value="1"/>
</dbReference>
<evidence type="ECO:0000313" key="3">
    <source>
        <dbReference type="Proteomes" id="UP000320806"/>
    </source>
</evidence>
<feature type="region of interest" description="Disordered" evidence="1">
    <location>
        <begin position="1"/>
        <end position="76"/>
    </location>
</feature>
<sequence length="76" mass="7754">MGLGDNLGGLGDKAKDLGGQHSDKVDQAIEKGGDFVDDKTGGQHAEHVDKGQDFARDQFGGGDQGAGQDGQGGEQQ</sequence>
<accession>A0A542EKI3</accession>
<dbReference type="OrthoDB" id="5125103at2"/>
<dbReference type="Proteomes" id="UP000320806">
    <property type="component" value="Unassembled WGS sequence"/>
</dbReference>
<keyword evidence="3" id="KW-1185">Reference proteome</keyword>
<evidence type="ECO:0000313" key="2">
    <source>
        <dbReference type="EMBL" id="TQJ15847.1"/>
    </source>
</evidence>
<feature type="compositionally biased region" description="Gly residues" evidence="1">
    <location>
        <begin position="59"/>
        <end position="76"/>
    </location>
</feature>
<dbReference type="RefSeq" id="WP_141929594.1">
    <property type="nucleotide sequence ID" value="NZ_BAABCI010000023.1"/>
</dbReference>
<proteinExistence type="predicted"/>
<name>A0A542EKI3_9MICO</name>